<evidence type="ECO:0000256" key="3">
    <source>
        <dbReference type="ARBA" id="ARBA00022691"/>
    </source>
</evidence>
<protein>
    <submittedName>
        <fullName evidence="6">S-adenosyl-L-methionine-dependent methyltransferase</fullName>
    </submittedName>
</protein>
<dbReference type="PROSITE" id="PS51683">
    <property type="entry name" value="SAM_OMT_II"/>
    <property type="match status" value="1"/>
</dbReference>
<evidence type="ECO:0000256" key="2">
    <source>
        <dbReference type="ARBA" id="ARBA00022679"/>
    </source>
</evidence>
<proteinExistence type="predicted"/>
<dbReference type="InterPro" id="IPR016461">
    <property type="entry name" value="COMT-like"/>
</dbReference>
<dbReference type="InterPro" id="IPR036390">
    <property type="entry name" value="WH_DNA-bd_sf"/>
</dbReference>
<comment type="caution">
    <text evidence="6">The sequence shown here is derived from an EMBL/GenBank/DDBJ whole genome shotgun (WGS) entry which is preliminary data.</text>
</comment>
<evidence type="ECO:0000256" key="1">
    <source>
        <dbReference type="ARBA" id="ARBA00022603"/>
    </source>
</evidence>
<sequence length="396" mass="43312">MTINGNGLDGVTAAIAELATIDVSNPASRLQIIQKCQHILESLQDPRMVAMDTLTSVVLYPCIAVLNRLDVFKRLTSGPLTATELAQQTEADRWLIVRLMRAATAWGLIKEIGPETYQATPASFVLAAPPCAAGLRVGEKTHKILDALPAYLKETNYQNPGSARNGLFQYAFGTDQEAFDFFSGDKEHTQDFNTFMTVQRTQGQQWTEQFNVANRILDGAAIDPAVPLVVDIAGGVGQDLTLVKNALPPTVTTTGQLVLEDLPQVINNVPEDLHDPDFNYLEHDMFTPQPVKGARIYMVKHVLHNWPDNEALTILRNIATAMTPGYSKLWIQDSVVPDTGADKKVVALDIAMLGFHGALERNREQWTTLLGAAGFKIIDLPVLPDGYGLIEAELAA</sequence>
<feature type="domain" description="O-methyltransferase dimerisation" evidence="5">
    <location>
        <begin position="54"/>
        <end position="126"/>
    </location>
</feature>
<evidence type="ECO:0000313" key="6">
    <source>
        <dbReference type="EMBL" id="KAL2840593.1"/>
    </source>
</evidence>
<dbReference type="EMBL" id="JBFXLR010000064">
    <property type="protein sequence ID" value="KAL2840593.1"/>
    <property type="molecule type" value="Genomic_DNA"/>
</dbReference>
<keyword evidence="1 6" id="KW-0489">Methyltransferase</keyword>
<dbReference type="Pfam" id="PF08100">
    <property type="entry name" value="Dimerisation"/>
    <property type="match status" value="1"/>
</dbReference>
<dbReference type="Gene3D" id="1.10.10.10">
    <property type="entry name" value="Winged helix-like DNA-binding domain superfamily/Winged helix DNA-binding domain"/>
    <property type="match status" value="1"/>
</dbReference>
<accession>A0ABR4JKM0</accession>
<dbReference type="GO" id="GO:0032259">
    <property type="term" value="P:methylation"/>
    <property type="evidence" value="ECO:0007669"/>
    <property type="project" value="UniProtKB-KW"/>
</dbReference>
<evidence type="ECO:0000259" key="5">
    <source>
        <dbReference type="Pfam" id="PF08100"/>
    </source>
</evidence>
<dbReference type="Proteomes" id="UP001610444">
    <property type="component" value="Unassembled WGS sequence"/>
</dbReference>
<dbReference type="SUPFAM" id="SSF53335">
    <property type="entry name" value="S-adenosyl-L-methionine-dependent methyltransferases"/>
    <property type="match status" value="1"/>
</dbReference>
<dbReference type="InterPro" id="IPR036388">
    <property type="entry name" value="WH-like_DNA-bd_sf"/>
</dbReference>
<gene>
    <name evidence="6" type="ORF">BJX68DRAFT_185164</name>
</gene>
<keyword evidence="7" id="KW-1185">Reference proteome</keyword>
<dbReference type="InterPro" id="IPR029063">
    <property type="entry name" value="SAM-dependent_MTases_sf"/>
</dbReference>
<evidence type="ECO:0000313" key="7">
    <source>
        <dbReference type="Proteomes" id="UP001610444"/>
    </source>
</evidence>
<reference evidence="6 7" key="1">
    <citation type="submission" date="2024-07" db="EMBL/GenBank/DDBJ databases">
        <title>Section-level genome sequencing and comparative genomics of Aspergillus sections Usti and Cavernicolus.</title>
        <authorList>
            <consortium name="Lawrence Berkeley National Laboratory"/>
            <person name="Nybo J.L."/>
            <person name="Vesth T.C."/>
            <person name="Theobald S."/>
            <person name="Frisvad J.C."/>
            <person name="Larsen T.O."/>
            <person name="Kjaerboelling I."/>
            <person name="Rothschild-Mancinelli K."/>
            <person name="Lyhne E.K."/>
            <person name="Kogle M.E."/>
            <person name="Barry K."/>
            <person name="Clum A."/>
            <person name="Na H."/>
            <person name="Ledsgaard L."/>
            <person name="Lin J."/>
            <person name="Lipzen A."/>
            <person name="Kuo A."/>
            <person name="Riley R."/>
            <person name="Mondo S."/>
            <person name="LaButti K."/>
            <person name="Haridas S."/>
            <person name="Pangalinan J."/>
            <person name="Salamov A.A."/>
            <person name="Simmons B.A."/>
            <person name="Magnuson J.K."/>
            <person name="Chen J."/>
            <person name="Drula E."/>
            <person name="Henrissat B."/>
            <person name="Wiebenga A."/>
            <person name="Lubbers R.J."/>
            <person name="Gomes A.C."/>
            <person name="Macurrencykelacurrency M.R."/>
            <person name="Stajich J."/>
            <person name="Grigoriev I.V."/>
            <person name="Mortensen U.H."/>
            <person name="De vries R.P."/>
            <person name="Baker S.E."/>
            <person name="Andersen M.R."/>
        </authorList>
    </citation>
    <scope>NUCLEOTIDE SEQUENCE [LARGE SCALE GENOMIC DNA]</scope>
    <source>
        <strain evidence="6 7">CBS 756.74</strain>
    </source>
</reference>
<dbReference type="Pfam" id="PF00891">
    <property type="entry name" value="Methyltransf_2"/>
    <property type="match status" value="1"/>
</dbReference>
<feature type="domain" description="O-methyltransferase C-terminal" evidence="4">
    <location>
        <begin position="165"/>
        <end position="376"/>
    </location>
</feature>
<name>A0ABR4JKM0_9EURO</name>
<keyword evidence="3" id="KW-0949">S-adenosyl-L-methionine</keyword>
<dbReference type="PANTHER" id="PTHR43712">
    <property type="entry name" value="PUTATIVE (AFU_ORTHOLOGUE AFUA_4G14580)-RELATED"/>
    <property type="match status" value="1"/>
</dbReference>
<dbReference type="SUPFAM" id="SSF46785">
    <property type="entry name" value="Winged helix' DNA-binding domain"/>
    <property type="match status" value="1"/>
</dbReference>
<dbReference type="InterPro" id="IPR012967">
    <property type="entry name" value="COMT_dimerisation"/>
</dbReference>
<dbReference type="Gene3D" id="3.40.50.150">
    <property type="entry name" value="Vaccinia Virus protein VP39"/>
    <property type="match status" value="1"/>
</dbReference>
<dbReference type="InterPro" id="IPR001077">
    <property type="entry name" value="COMT_C"/>
</dbReference>
<dbReference type="RefSeq" id="XP_070894108.1">
    <property type="nucleotide sequence ID" value="XM_071037276.1"/>
</dbReference>
<organism evidence="6 7">
    <name type="scientific">Aspergillus pseudodeflectus</name>
    <dbReference type="NCBI Taxonomy" id="176178"/>
    <lineage>
        <taxon>Eukaryota</taxon>
        <taxon>Fungi</taxon>
        <taxon>Dikarya</taxon>
        <taxon>Ascomycota</taxon>
        <taxon>Pezizomycotina</taxon>
        <taxon>Eurotiomycetes</taxon>
        <taxon>Eurotiomycetidae</taxon>
        <taxon>Eurotiales</taxon>
        <taxon>Aspergillaceae</taxon>
        <taxon>Aspergillus</taxon>
        <taxon>Aspergillus subgen. Nidulantes</taxon>
    </lineage>
</organism>
<dbReference type="GO" id="GO:0008168">
    <property type="term" value="F:methyltransferase activity"/>
    <property type="evidence" value="ECO:0007669"/>
    <property type="project" value="UniProtKB-KW"/>
</dbReference>
<dbReference type="PANTHER" id="PTHR43712:SF1">
    <property type="entry name" value="HYPOTHETICAL O-METHYLTRANSFERASE (EUROFUNG)-RELATED"/>
    <property type="match status" value="1"/>
</dbReference>
<evidence type="ECO:0000259" key="4">
    <source>
        <dbReference type="Pfam" id="PF00891"/>
    </source>
</evidence>
<dbReference type="PIRSF" id="PIRSF005739">
    <property type="entry name" value="O-mtase"/>
    <property type="match status" value="1"/>
</dbReference>
<keyword evidence="2" id="KW-0808">Transferase</keyword>
<dbReference type="GeneID" id="98152440"/>